<gene>
    <name evidence="3" type="ORF">FB391_2560</name>
</gene>
<accession>A0A543EU52</accession>
<dbReference type="GO" id="GO:0003677">
    <property type="term" value="F:DNA binding"/>
    <property type="evidence" value="ECO:0007669"/>
    <property type="project" value="UniProtKB-KW"/>
</dbReference>
<protein>
    <submittedName>
        <fullName evidence="3">DNA-binding XRE family transcriptional regulator</fullName>
    </submittedName>
</protein>
<keyword evidence="1 3" id="KW-0238">DNA-binding</keyword>
<dbReference type="EMBL" id="VFPE01000003">
    <property type="protein sequence ID" value="TQM25101.1"/>
    <property type="molecule type" value="Genomic_DNA"/>
</dbReference>
<dbReference type="CDD" id="cd00093">
    <property type="entry name" value="HTH_XRE"/>
    <property type="match status" value="1"/>
</dbReference>
<keyword evidence="4" id="KW-1185">Reference proteome</keyword>
<feature type="domain" description="HTH cro/C1-type" evidence="2">
    <location>
        <begin position="16"/>
        <end position="70"/>
    </location>
</feature>
<evidence type="ECO:0000259" key="2">
    <source>
        <dbReference type="PROSITE" id="PS50943"/>
    </source>
</evidence>
<dbReference type="Pfam" id="PF01381">
    <property type="entry name" value="HTH_3"/>
    <property type="match status" value="1"/>
</dbReference>
<dbReference type="SMART" id="SM00530">
    <property type="entry name" value="HTH_XRE"/>
    <property type="match status" value="1"/>
</dbReference>
<comment type="caution">
    <text evidence="3">The sequence shown here is derived from an EMBL/GenBank/DDBJ whole genome shotgun (WGS) entry which is preliminary data.</text>
</comment>
<dbReference type="RefSeq" id="WP_246093503.1">
    <property type="nucleotide sequence ID" value="NZ_BAABLH010000002.1"/>
</dbReference>
<evidence type="ECO:0000313" key="4">
    <source>
        <dbReference type="Proteomes" id="UP000320235"/>
    </source>
</evidence>
<dbReference type="PROSITE" id="PS50943">
    <property type="entry name" value="HTH_CROC1"/>
    <property type="match status" value="1"/>
</dbReference>
<dbReference type="SUPFAM" id="SSF47413">
    <property type="entry name" value="lambda repressor-like DNA-binding domains"/>
    <property type="match status" value="1"/>
</dbReference>
<proteinExistence type="predicted"/>
<sequence>MTMMLDNPAWTLVDRLKKSRLLAGLEQSDLADACGVSRNTISNWETGRSEPSASAFVRWARTTGVTLEWLAEGIDYGSEG</sequence>
<dbReference type="Proteomes" id="UP000320235">
    <property type="component" value="Unassembled WGS sequence"/>
</dbReference>
<dbReference type="Gene3D" id="1.10.260.40">
    <property type="entry name" value="lambda repressor-like DNA-binding domains"/>
    <property type="match status" value="1"/>
</dbReference>
<dbReference type="PANTHER" id="PTHR46558:SF4">
    <property type="entry name" value="DNA-BIDING PHAGE PROTEIN"/>
    <property type="match status" value="1"/>
</dbReference>
<reference evidence="3 4" key="1">
    <citation type="submission" date="2019-06" db="EMBL/GenBank/DDBJ databases">
        <title>Sequencing the genomes of 1000 actinobacteria strains.</title>
        <authorList>
            <person name="Klenk H.-P."/>
        </authorList>
    </citation>
    <scope>NUCLEOTIDE SEQUENCE [LARGE SCALE GENOMIC DNA]</scope>
    <source>
        <strain evidence="3 4">DSM 105492</strain>
    </source>
</reference>
<evidence type="ECO:0000256" key="1">
    <source>
        <dbReference type="ARBA" id="ARBA00023125"/>
    </source>
</evidence>
<name>A0A543EU52_9MICO</name>
<evidence type="ECO:0000313" key="3">
    <source>
        <dbReference type="EMBL" id="TQM25101.1"/>
    </source>
</evidence>
<dbReference type="AlphaFoldDB" id="A0A543EU52"/>
<dbReference type="PANTHER" id="PTHR46558">
    <property type="entry name" value="TRACRIPTIONAL REGULATORY PROTEIN-RELATED-RELATED"/>
    <property type="match status" value="1"/>
</dbReference>
<dbReference type="InterPro" id="IPR010982">
    <property type="entry name" value="Lambda_DNA-bd_dom_sf"/>
</dbReference>
<organism evidence="3 4">
    <name type="scientific">Microbacterium kyungheense</name>
    <dbReference type="NCBI Taxonomy" id="1263636"/>
    <lineage>
        <taxon>Bacteria</taxon>
        <taxon>Bacillati</taxon>
        <taxon>Actinomycetota</taxon>
        <taxon>Actinomycetes</taxon>
        <taxon>Micrococcales</taxon>
        <taxon>Microbacteriaceae</taxon>
        <taxon>Microbacterium</taxon>
    </lineage>
</organism>
<dbReference type="InterPro" id="IPR001387">
    <property type="entry name" value="Cro/C1-type_HTH"/>
</dbReference>